<dbReference type="Gene3D" id="3.40.50.720">
    <property type="entry name" value="NAD(P)-binding Rossmann-like Domain"/>
    <property type="match status" value="1"/>
</dbReference>
<keyword evidence="1" id="KW-0560">Oxidoreductase</keyword>
<dbReference type="STRING" id="348151.IV55_GL001941"/>
<organism evidence="2 3">
    <name type="scientific">Furfurilactobacillus siliginis</name>
    <dbReference type="NCBI Taxonomy" id="348151"/>
    <lineage>
        <taxon>Bacteria</taxon>
        <taxon>Bacillati</taxon>
        <taxon>Bacillota</taxon>
        <taxon>Bacilli</taxon>
        <taxon>Lactobacillales</taxon>
        <taxon>Lactobacillaceae</taxon>
        <taxon>Furfurilactobacillus</taxon>
    </lineage>
</organism>
<dbReference type="InterPro" id="IPR002347">
    <property type="entry name" value="SDR_fam"/>
</dbReference>
<dbReference type="PANTHER" id="PTHR43157">
    <property type="entry name" value="PHOSPHATIDYLINOSITOL-GLYCAN BIOSYNTHESIS CLASS F PROTEIN-RELATED"/>
    <property type="match status" value="1"/>
</dbReference>
<keyword evidence="3" id="KW-1185">Reference proteome</keyword>
<gene>
    <name evidence="2" type="ORF">IV55_GL001941</name>
</gene>
<reference evidence="2 3" key="1">
    <citation type="journal article" date="2015" name="Genome Announc.">
        <title>Expanding the biotechnology potential of lactobacilli through comparative genomics of 213 strains and associated genera.</title>
        <authorList>
            <person name="Sun Z."/>
            <person name="Harris H.M."/>
            <person name="McCann A."/>
            <person name="Guo C."/>
            <person name="Argimon S."/>
            <person name="Zhang W."/>
            <person name="Yang X."/>
            <person name="Jeffery I.B."/>
            <person name="Cooney J.C."/>
            <person name="Kagawa T.F."/>
            <person name="Liu W."/>
            <person name="Song Y."/>
            <person name="Salvetti E."/>
            <person name="Wrobel A."/>
            <person name="Rasinkangas P."/>
            <person name="Parkhill J."/>
            <person name="Rea M.C."/>
            <person name="O'Sullivan O."/>
            <person name="Ritari J."/>
            <person name="Douillard F.P."/>
            <person name="Paul Ross R."/>
            <person name="Yang R."/>
            <person name="Briner A.E."/>
            <person name="Felis G.E."/>
            <person name="de Vos W.M."/>
            <person name="Barrangou R."/>
            <person name="Klaenhammer T.R."/>
            <person name="Caufield P.W."/>
            <person name="Cui Y."/>
            <person name="Zhang H."/>
            <person name="O'Toole P.W."/>
        </authorList>
    </citation>
    <scope>NUCLEOTIDE SEQUENCE [LARGE SCALE GENOMIC DNA]</scope>
    <source>
        <strain evidence="2 3">DSM 22696</strain>
    </source>
</reference>
<accession>A0A0R2L110</accession>
<dbReference type="OrthoDB" id="5786478at2"/>
<dbReference type="EMBL" id="JQCB01000008">
    <property type="protein sequence ID" value="KRN95480.1"/>
    <property type="molecule type" value="Genomic_DNA"/>
</dbReference>
<dbReference type="Proteomes" id="UP000051139">
    <property type="component" value="Unassembled WGS sequence"/>
</dbReference>
<dbReference type="SUPFAM" id="SSF51735">
    <property type="entry name" value="NAD(P)-binding Rossmann-fold domains"/>
    <property type="match status" value="1"/>
</dbReference>
<dbReference type="InterPro" id="IPR036291">
    <property type="entry name" value="NAD(P)-bd_dom_sf"/>
</dbReference>
<dbReference type="PANTHER" id="PTHR43157:SF31">
    <property type="entry name" value="PHOSPHATIDYLINOSITOL-GLYCAN BIOSYNTHESIS CLASS F PROTEIN"/>
    <property type="match status" value="1"/>
</dbReference>
<dbReference type="PATRIC" id="fig|348151.3.peg.1994"/>
<dbReference type="AlphaFoldDB" id="A0A0R2L110"/>
<comment type="caution">
    <text evidence="2">The sequence shown here is derived from an EMBL/GenBank/DDBJ whole genome shotgun (WGS) entry which is preliminary data.</text>
</comment>
<protein>
    <submittedName>
        <fullName evidence="2">Short-chain alcohol dehydrogenase</fullName>
    </submittedName>
</protein>
<sequence length="263" mass="28883">MSIFKQIDRRNNMTKQLTVLISGGTSGVGKAIAKSFAQRNADVTLIGRNVARAQQAVTELQQLTGNPNISYLIGDLADKRANQKLADEFKLTHAHLDVLVNSAGSIPKTATENINLNLRSHYWLTHNLVDLLSAAPTMAHVFIITGMPLAIYLGPIYERQNTLLDRGLWLLTHKTLLVRLLADQLSSHHVAVNALFPGGVQSNLSSWNQSVSNNEVLAAARVVTDPQLQTITGGFFSDKARSISLNHRKYSVARAKKILTPYL</sequence>
<dbReference type="Pfam" id="PF00106">
    <property type="entry name" value="adh_short"/>
    <property type="match status" value="1"/>
</dbReference>
<name>A0A0R2L110_9LACO</name>
<evidence type="ECO:0000256" key="1">
    <source>
        <dbReference type="ARBA" id="ARBA00023002"/>
    </source>
</evidence>
<proteinExistence type="predicted"/>
<evidence type="ECO:0000313" key="3">
    <source>
        <dbReference type="Proteomes" id="UP000051139"/>
    </source>
</evidence>
<evidence type="ECO:0000313" key="2">
    <source>
        <dbReference type="EMBL" id="KRN95480.1"/>
    </source>
</evidence>
<dbReference type="PRINTS" id="PR00081">
    <property type="entry name" value="GDHRDH"/>
</dbReference>
<dbReference type="GO" id="GO:0016491">
    <property type="term" value="F:oxidoreductase activity"/>
    <property type="evidence" value="ECO:0007669"/>
    <property type="project" value="UniProtKB-KW"/>
</dbReference>